<proteinExistence type="predicted"/>
<sequence>MARAVKLVLRLVLQIRHAGTPVQARFLHAARQLHRAVLATPQSIAIADVIVAPIHTRTMYARPVLETLVNVRLTVRTLEALVAIARVVTDTVDTDTVLARTTIALVDVGLAVRTDRTRDTDALVTGRQRVRERLTKVSRQSLRSDDGR</sequence>
<evidence type="ECO:0000313" key="1">
    <source>
        <dbReference type="EMBL" id="MBW75090.1"/>
    </source>
</evidence>
<reference evidence="1" key="1">
    <citation type="submission" date="2018-01" db="EMBL/GenBank/DDBJ databases">
        <title>An insight into the sialome of Amazonian anophelines.</title>
        <authorList>
            <person name="Ribeiro J.M."/>
            <person name="Scarpassa V."/>
            <person name="Calvo E."/>
        </authorList>
    </citation>
    <scope>NUCLEOTIDE SEQUENCE</scope>
</reference>
<dbReference type="AlphaFoldDB" id="A0A2M4DBW5"/>
<name>A0A2M4DBW5_ANODA</name>
<protein>
    <submittedName>
        <fullName evidence="1">Putative secreted protein</fullName>
    </submittedName>
</protein>
<dbReference type="EMBL" id="GGFL01010912">
    <property type="protein sequence ID" value="MBW75090.1"/>
    <property type="molecule type" value="Transcribed_RNA"/>
</dbReference>
<accession>A0A2M4DBW5</accession>
<organism evidence="1">
    <name type="scientific">Anopheles darlingi</name>
    <name type="common">Mosquito</name>
    <dbReference type="NCBI Taxonomy" id="43151"/>
    <lineage>
        <taxon>Eukaryota</taxon>
        <taxon>Metazoa</taxon>
        <taxon>Ecdysozoa</taxon>
        <taxon>Arthropoda</taxon>
        <taxon>Hexapoda</taxon>
        <taxon>Insecta</taxon>
        <taxon>Pterygota</taxon>
        <taxon>Neoptera</taxon>
        <taxon>Endopterygota</taxon>
        <taxon>Diptera</taxon>
        <taxon>Nematocera</taxon>
        <taxon>Culicoidea</taxon>
        <taxon>Culicidae</taxon>
        <taxon>Anophelinae</taxon>
        <taxon>Anopheles</taxon>
    </lineage>
</organism>